<accession>A0ABT4VS24</accession>
<evidence type="ECO:0000256" key="1">
    <source>
        <dbReference type="ARBA" id="ARBA00004117"/>
    </source>
</evidence>
<dbReference type="InterPro" id="IPR001444">
    <property type="entry name" value="Flag_bb_rod_N"/>
</dbReference>
<comment type="subcellular location">
    <subcellularLocation>
        <location evidence="1">Bacterial flagellum basal body</location>
    </subcellularLocation>
</comment>
<dbReference type="RefSeq" id="WP_271091346.1">
    <property type="nucleotide sequence ID" value="NZ_JAPJZH010000013.1"/>
</dbReference>
<reference evidence="3" key="1">
    <citation type="submission" date="2022-11" db="EMBL/GenBank/DDBJ databases">
        <title>Hoeflea poritis sp. nov., isolated from scleractinian coral Porites lutea.</title>
        <authorList>
            <person name="Zhang G."/>
            <person name="Wei Q."/>
            <person name="Cai L."/>
        </authorList>
    </citation>
    <scope>NUCLEOTIDE SEQUENCE</scope>
    <source>
        <strain evidence="3">E7-10</strain>
    </source>
</reference>
<evidence type="ECO:0000259" key="2">
    <source>
        <dbReference type="Pfam" id="PF00460"/>
    </source>
</evidence>
<feature type="domain" description="Flagellar basal body rod protein N-terminal" evidence="2">
    <location>
        <begin position="18"/>
        <end position="36"/>
    </location>
</feature>
<sequence>MEPIQLFQLASDKAHWLSVRQSVVAGNIANANTPDYVAMDIDPFETVLNSVGSRMAATHPAHFTEDPLRGSVRADTGQDLNVSPSGNAVSLEEELIKAGDIRKEYELSTGLMRTFHRMMLQTVAK</sequence>
<dbReference type="Proteomes" id="UP001148313">
    <property type="component" value="Unassembled WGS sequence"/>
</dbReference>
<keyword evidence="3" id="KW-0969">Cilium</keyword>
<organism evidence="3 4">
    <name type="scientific">Hoeflea poritis</name>
    <dbReference type="NCBI Taxonomy" id="2993659"/>
    <lineage>
        <taxon>Bacteria</taxon>
        <taxon>Pseudomonadati</taxon>
        <taxon>Pseudomonadota</taxon>
        <taxon>Alphaproteobacteria</taxon>
        <taxon>Hyphomicrobiales</taxon>
        <taxon>Rhizobiaceae</taxon>
        <taxon>Hoeflea</taxon>
    </lineage>
</organism>
<gene>
    <name evidence="3" type="primary">flgB</name>
    <name evidence="3" type="ORF">OOZ53_19305</name>
</gene>
<name>A0ABT4VS24_9HYPH</name>
<evidence type="ECO:0000313" key="3">
    <source>
        <dbReference type="EMBL" id="MDA4847517.1"/>
    </source>
</evidence>
<protein>
    <submittedName>
        <fullName evidence="3">Flagellar basal body rod protein FlgB</fullName>
    </submittedName>
</protein>
<dbReference type="Pfam" id="PF00460">
    <property type="entry name" value="Flg_bb_rod"/>
    <property type="match status" value="1"/>
</dbReference>
<keyword evidence="3" id="KW-0966">Cell projection</keyword>
<dbReference type="NCBIfam" id="NF004653">
    <property type="entry name" value="PRK06003.1"/>
    <property type="match status" value="1"/>
</dbReference>
<evidence type="ECO:0000313" key="4">
    <source>
        <dbReference type="Proteomes" id="UP001148313"/>
    </source>
</evidence>
<dbReference type="EMBL" id="JAPJZH010000013">
    <property type="protein sequence ID" value="MDA4847517.1"/>
    <property type="molecule type" value="Genomic_DNA"/>
</dbReference>
<proteinExistence type="predicted"/>
<keyword evidence="3" id="KW-0282">Flagellum</keyword>
<comment type="caution">
    <text evidence="3">The sequence shown here is derived from an EMBL/GenBank/DDBJ whole genome shotgun (WGS) entry which is preliminary data.</text>
</comment>
<keyword evidence="4" id="KW-1185">Reference proteome</keyword>